<proteinExistence type="predicted"/>
<dbReference type="RefSeq" id="WP_033518363.1">
    <property type="nucleotide sequence ID" value="NZ_JGYV01000001.1"/>
</dbReference>
<organism evidence="1 2">
    <name type="scientific">Bifidobacterium cuniculi</name>
    <dbReference type="NCBI Taxonomy" id="1688"/>
    <lineage>
        <taxon>Bacteria</taxon>
        <taxon>Bacillati</taxon>
        <taxon>Actinomycetota</taxon>
        <taxon>Actinomycetes</taxon>
        <taxon>Bifidobacteriales</taxon>
        <taxon>Bifidobacteriaceae</taxon>
        <taxon>Bifidobacterium</taxon>
    </lineage>
</organism>
<reference evidence="1 2" key="1">
    <citation type="submission" date="2014-03" db="EMBL/GenBank/DDBJ databases">
        <title>Genomics of Bifidobacteria.</title>
        <authorList>
            <person name="Ventura M."/>
            <person name="Milani C."/>
            <person name="Lugli G.A."/>
        </authorList>
    </citation>
    <scope>NUCLEOTIDE SEQUENCE [LARGE SCALE GENOMIC DNA]</scope>
    <source>
        <strain evidence="1 2">LMG 10738</strain>
    </source>
</reference>
<accession>A0A087B4T7</accession>
<dbReference type="Proteomes" id="UP000029067">
    <property type="component" value="Unassembled WGS sequence"/>
</dbReference>
<dbReference type="AlphaFoldDB" id="A0A087B4T7"/>
<evidence type="ECO:0000313" key="2">
    <source>
        <dbReference type="Proteomes" id="UP000029067"/>
    </source>
</evidence>
<protein>
    <submittedName>
        <fullName evidence="1">Uncharacterized protein</fullName>
    </submittedName>
</protein>
<gene>
    <name evidence="1" type="ORF">BCUN_0537</name>
</gene>
<dbReference type="STRING" id="1688.BCUN_0537"/>
<name>A0A087B4T7_9BIFI</name>
<comment type="caution">
    <text evidence="1">The sequence shown here is derived from an EMBL/GenBank/DDBJ whole genome shotgun (WGS) entry which is preliminary data.</text>
</comment>
<dbReference type="EMBL" id="JGYV01000001">
    <property type="protein sequence ID" value="KFI66037.1"/>
    <property type="molecule type" value="Genomic_DNA"/>
</dbReference>
<sequence length="136" mass="15615">MTGNLKAVPYTVTVPAGDGYDFDHMETRWRLVDTATSDIVDDAQGYGYRTAAAAYRAHGYKTTTCRRGTRPSIIKRRAQAWWRTHGRLRAELEDMQLQALKQGMPDRAMREVCTRYMHDHVSPPHGLTVPDLLRYF</sequence>
<keyword evidence="2" id="KW-1185">Reference proteome</keyword>
<evidence type="ECO:0000313" key="1">
    <source>
        <dbReference type="EMBL" id="KFI66037.1"/>
    </source>
</evidence>